<dbReference type="OrthoDB" id="8659291at2"/>
<name>A0A0D6IK31_ALCXX</name>
<evidence type="ECO:0000313" key="1">
    <source>
        <dbReference type="EMBL" id="MCZ8403234.1"/>
    </source>
</evidence>
<dbReference type="Proteomes" id="UP000187251">
    <property type="component" value="Unassembled WGS sequence"/>
</dbReference>
<dbReference type="AlphaFoldDB" id="A0A0D6IK31"/>
<reference evidence="1" key="2">
    <citation type="submission" date="2022-12" db="EMBL/GenBank/DDBJ databases">
        <authorList>
            <person name="Voronina O.L."/>
            <person name="Kunda M.S."/>
            <person name="Ryzhova N."/>
            <person name="Aksenova E.I."/>
        </authorList>
    </citation>
    <scope>NUCLEOTIDE SEQUENCE</scope>
    <source>
        <strain evidence="1">SCCH136:Ach223948</strain>
    </source>
</reference>
<dbReference type="EMBL" id="MJMN01000002">
    <property type="protein sequence ID" value="OMG92239.1"/>
    <property type="molecule type" value="Genomic_DNA"/>
</dbReference>
<sequence>MIAVNASNAANRAGFRTSDAASGDAFRAAFTDAQQRGASALAGGVKGAAPVASAAEREFMDYASMSLQEKMFYAALASLGISKAEYDAMSAADKLKVAEKVSLVLQQLAKAEQARQVEHAG</sequence>
<gene>
    <name evidence="2" type="ORF">BIZ92_05910</name>
    <name evidence="1" type="ORF">O9570_17405</name>
</gene>
<dbReference type="Proteomes" id="UP001141992">
    <property type="component" value="Unassembled WGS sequence"/>
</dbReference>
<dbReference type="PATRIC" id="fig|85698.15.peg.1863"/>
<comment type="caution">
    <text evidence="2">The sequence shown here is derived from an EMBL/GenBank/DDBJ whole genome shotgun (WGS) entry which is preliminary data.</text>
</comment>
<accession>A0A0D6IK31</accession>
<organism evidence="2 3">
    <name type="scientific">Alcaligenes xylosoxydans xylosoxydans</name>
    <name type="common">Achromobacter xylosoxidans</name>
    <dbReference type="NCBI Taxonomy" id="85698"/>
    <lineage>
        <taxon>Bacteria</taxon>
        <taxon>Pseudomonadati</taxon>
        <taxon>Pseudomonadota</taxon>
        <taxon>Betaproteobacteria</taxon>
        <taxon>Burkholderiales</taxon>
        <taxon>Alcaligenaceae</taxon>
        <taxon>Achromobacter</taxon>
    </lineage>
</organism>
<evidence type="ECO:0000313" key="3">
    <source>
        <dbReference type="Proteomes" id="UP000187251"/>
    </source>
</evidence>
<accession>A0A0M7CM70</accession>
<proteinExistence type="predicted"/>
<protein>
    <submittedName>
        <fullName evidence="2">Uncharacterized protein</fullName>
    </submittedName>
</protein>
<dbReference type="RefSeq" id="WP_020926507.1">
    <property type="nucleotide sequence ID" value="NZ_AP028040.1"/>
</dbReference>
<dbReference type="KEGG" id="axx:ERS451415_05198"/>
<dbReference type="GeneID" id="75279034"/>
<reference evidence="2 3" key="1">
    <citation type="submission" date="2016-09" db="EMBL/GenBank/DDBJ databases">
        <title>Phylogenomics of Achromobacter.</title>
        <authorList>
            <person name="Jeukens J."/>
            <person name="Freschi L."/>
            <person name="Vincent A.T."/>
            <person name="Emond-Rheault J.-G."/>
            <person name="Kukavica-Ibrulj I."/>
            <person name="Charette S.J."/>
            <person name="Levesque R.C."/>
        </authorList>
    </citation>
    <scope>NUCLEOTIDE SEQUENCE [LARGE SCALE GENOMIC DNA]</scope>
    <source>
        <strain evidence="2 3">AUS488</strain>
    </source>
</reference>
<dbReference type="EMBL" id="JAPZVI010000013">
    <property type="protein sequence ID" value="MCZ8403234.1"/>
    <property type="molecule type" value="Genomic_DNA"/>
</dbReference>
<evidence type="ECO:0000313" key="2">
    <source>
        <dbReference type="EMBL" id="OMG92239.1"/>
    </source>
</evidence>